<name>A0A291QPJ1_9BACT</name>
<organism evidence="1 2">
    <name type="scientific">Chitinophaga caeni</name>
    <dbReference type="NCBI Taxonomy" id="2029983"/>
    <lineage>
        <taxon>Bacteria</taxon>
        <taxon>Pseudomonadati</taxon>
        <taxon>Bacteroidota</taxon>
        <taxon>Chitinophagia</taxon>
        <taxon>Chitinophagales</taxon>
        <taxon>Chitinophagaceae</taxon>
        <taxon>Chitinophaga</taxon>
    </lineage>
</organism>
<protein>
    <submittedName>
        <fullName evidence="1">Uncharacterized protein</fullName>
    </submittedName>
</protein>
<dbReference type="SUPFAM" id="SSF49899">
    <property type="entry name" value="Concanavalin A-like lectins/glucanases"/>
    <property type="match status" value="1"/>
</dbReference>
<dbReference type="PROSITE" id="PS51257">
    <property type="entry name" value="PROKAR_LIPOPROTEIN"/>
    <property type="match status" value="1"/>
</dbReference>
<dbReference type="GO" id="GO:0005975">
    <property type="term" value="P:carbohydrate metabolic process"/>
    <property type="evidence" value="ECO:0007669"/>
    <property type="project" value="UniProtKB-ARBA"/>
</dbReference>
<dbReference type="Gene3D" id="2.60.120.200">
    <property type="match status" value="1"/>
</dbReference>
<dbReference type="GO" id="GO:0004553">
    <property type="term" value="F:hydrolase activity, hydrolyzing O-glycosyl compounds"/>
    <property type="evidence" value="ECO:0007669"/>
    <property type="project" value="UniProtKB-ARBA"/>
</dbReference>
<reference evidence="1 2" key="1">
    <citation type="submission" date="2017-10" db="EMBL/GenBank/DDBJ databases">
        <title>Paenichitinophaga pekingensis gen. nov., sp. nov., isolated from activated sludge.</title>
        <authorList>
            <person name="Jin D."/>
            <person name="Kong X."/>
            <person name="Deng Y."/>
            <person name="Bai Z."/>
        </authorList>
    </citation>
    <scope>NUCLEOTIDE SEQUENCE [LARGE SCALE GENOMIC DNA]</scope>
    <source>
        <strain evidence="1 2">13</strain>
    </source>
</reference>
<evidence type="ECO:0000313" key="2">
    <source>
        <dbReference type="Proteomes" id="UP000220133"/>
    </source>
</evidence>
<dbReference type="Proteomes" id="UP000220133">
    <property type="component" value="Chromosome"/>
</dbReference>
<accession>A0A291QPJ1</accession>
<dbReference type="Pfam" id="PF01663">
    <property type="entry name" value="Phosphodiest"/>
    <property type="match status" value="1"/>
</dbReference>
<dbReference type="EMBL" id="CP023777">
    <property type="protein sequence ID" value="ATL45918.1"/>
    <property type="molecule type" value="Genomic_DNA"/>
</dbReference>
<dbReference type="Pfam" id="PF13385">
    <property type="entry name" value="Laminin_G_3"/>
    <property type="match status" value="1"/>
</dbReference>
<dbReference type="OrthoDB" id="279982at2"/>
<dbReference type="AlphaFoldDB" id="A0A291QPJ1"/>
<dbReference type="Gene3D" id="3.40.720.10">
    <property type="entry name" value="Alkaline Phosphatase, subunit A"/>
    <property type="match status" value="1"/>
</dbReference>
<sequence>MRIFSAKRGIALSLIGAAITIAACKKIELVNSNKTEVPSITSSKSKVLLVVVDGLVGKELAAINPPTIQTILPHSTYSWDALADTVTTDGASWGNIMTAVGSSVNTITDSTLTAKTASGERYPSFLQLMEQTSSRNIRTIAITPWEQLNQTLLSNADVKISIPNNDNDLVRDSAVAHLKSDSADLVIVHFNNVNLAGKEDGFYASSPAYAAALETFDSYLADLLNAINDRTNSGDEDWLLIVQSTHGGVDKSYGGRTDQEMNCFSLYYNPSLYGTKISLPQSIKYNTRLFGKDESAVNAVLEDDQAYNFGETGNYTIELKMRTFNKGANAYYPAFFSKRQSFDGGVVGWCMFLESNYWMINFGKAGSGNSQLKGATINDANWHHLSVVIYTNTDNNKRYVRTYTDGALNGEKEITDRGNVNSPAPLRMGFIPGSVSTPADIYMSDVRIFNDSLSTETIQQFSCTNVIDESHPKFNNLVGHWNATEGTGNVIRNTAPGGGPSFVLASGARWDLLNYILPCAGNESVVPPYNTEVFNQIAYWLNVPINNDWQIANRFWLKFF</sequence>
<keyword evidence="2" id="KW-1185">Reference proteome</keyword>
<dbReference type="InterPro" id="IPR013320">
    <property type="entry name" value="ConA-like_dom_sf"/>
</dbReference>
<proteinExistence type="predicted"/>
<gene>
    <name evidence="1" type="ORF">COR50_01370</name>
</gene>
<dbReference type="InterPro" id="IPR002591">
    <property type="entry name" value="Phosphodiest/P_Trfase"/>
</dbReference>
<dbReference type="SUPFAM" id="SSF53649">
    <property type="entry name" value="Alkaline phosphatase-like"/>
    <property type="match status" value="1"/>
</dbReference>
<dbReference type="KEGG" id="cbae:COR50_01370"/>
<dbReference type="InterPro" id="IPR017850">
    <property type="entry name" value="Alkaline_phosphatase_core_sf"/>
</dbReference>
<evidence type="ECO:0000313" key="1">
    <source>
        <dbReference type="EMBL" id="ATL45918.1"/>
    </source>
</evidence>
<dbReference type="RefSeq" id="WP_098192308.1">
    <property type="nucleotide sequence ID" value="NZ_CP023777.1"/>
</dbReference>